<gene>
    <name evidence="1" type="ORF">PNOK_0753500</name>
</gene>
<name>A0A286UCX2_9AGAM</name>
<protein>
    <submittedName>
        <fullName evidence="1">Uncharacterized protein</fullName>
    </submittedName>
</protein>
<sequence length="307" mass="35153">MSSREGLQNTSLDPSMDLCITFGSESDSLLAHLLTQKGFSRRHFDLLMEVLLKPGFKLEDLTLTCSSDVENAISEFRQSLVAERSFLPYVTGSLSYAGIPPVVLDLVIDYMINQEDHFLQETNISSNQTDCENHTHFKKYKELLNLSLVHRSWTVPIQRVFYRRIVLTNRHSLQKFSRSPACTTRTGVREFIYKIKKSETSTFFRGGSAATYEHWSTLASVLCRLQNLRFLCLSIEAEYGSELEGFELVLEAISKLKNLEGLWLQTSRVLVSVDPEAKIWIFLSKKETVQVYGLIDWSTRSTNQNNK</sequence>
<keyword evidence="2" id="KW-1185">Reference proteome</keyword>
<proteinExistence type="predicted"/>
<comment type="caution">
    <text evidence="1">The sequence shown here is derived from an EMBL/GenBank/DDBJ whole genome shotgun (WGS) entry which is preliminary data.</text>
</comment>
<organism evidence="1 2">
    <name type="scientific">Pyrrhoderma noxium</name>
    <dbReference type="NCBI Taxonomy" id="2282107"/>
    <lineage>
        <taxon>Eukaryota</taxon>
        <taxon>Fungi</taxon>
        <taxon>Dikarya</taxon>
        <taxon>Basidiomycota</taxon>
        <taxon>Agaricomycotina</taxon>
        <taxon>Agaricomycetes</taxon>
        <taxon>Hymenochaetales</taxon>
        <taxon>Hymenochaetaceae</taxon>
        <taxon>Pyrrhoderma</taxon>
    </lineage>
</organism>
<reference evidence="1 2" key="1">
    <citation type="journal article" date="2017" name="Mol. Ecol.">
        <title>Comparative and population genomic landscape of Phellinus noxius: A hypervariable fungus causing root rot in trees.</title>
        <authorList>
            <person name="Chung C.L."/>
            <person name="Lee T.J."/>
            <person name="Akiba M."/>
            <person name="Lee H.H."/>
            <person name="Kuo T.H."/>
            <person name="Liu D."/>
            <person name="Ke H.M."/>
            <person name="Yokoi T."/>
            <person name="Roa M.B."/>
            <person name="Lu M.J."/>
            <person name="Chang Y.Y."/>
            <person name="Ann P.J."/>
            <person name="Tsai J.N."/>
            <person name="Chen C.Y."/>
            <person name="Tzean S.S."/>
            <person name="Ota Y."/>
            <person name="Hattori T."/>
            <person name="Sahashi N."/>
            <person name="Liou R.F."/>
            <person name="Kikuchi T."/>
            <person name="Tsai I.J."/>
        </authorList>
    </citation>
    <scope>NUCLEOTIDE SEQUENCE [LARGE SCALE GENOMIC DNA]</scope>
    <source>
        <strain evidence="1 2">FFPRI411160</strain>
    </source>
</reference>
<dbReference type="AlphaFoldDB" id="A0A286UCX2"/>
<dbReference type="Proteomes" id="UP000217199">
    <property type="component" value="Unassembled WGS sequence"/>
</dbReference>
<dbReference type="OrthoDB" id="3242537at2759"/>
<evidence type="ECO:0000313" key="1">
    <source>
        <dbReference type="EMBL" id="PAV17471.1"/>
    </source>
</evidence>
<dbReference type="EMBL" id="NBII01000007">
    <property type="protein sequence ID" value="PAV17471.1"/>
    <property type="molecule type" value="Genomic_DNA"/>
</dbReference>
<dbReference type="InParanoid" id="A0A286UCX2"/>
<accession>A0A286UCX2</accession>
<evidence type="ECO:0000313" key="2">
    <source>
        <dbReference type="Proteomes" id="UP000217199"/>
    </source>
</evidence>